<proteinExistence type="predicted"/>
<protein>
    <submittedName>
        <fullName evidence="1">Uncharacterized protein</fullName>
    </submittedName>
</protein>
<dbReference type="Proteomes" id="UP000216215">
    <property type="component" value="Unassembled WGS sequence"/>
</dbReference>
<dbReference type="AlphaFoldDB" id="A0AB36R245"/>
<reference evidence="2" key="1">
    <citation type="submission" date="2017-08" db="EMBL/GenBank/DDBJ databases">
        <title>Mesorhizobium wenxinae sp. nov., a novel rhizobial species isolated from root nodules of chickpea (Cicer arietinum L.).</title>
        <authorList>
            <person name="Zhang J."/>
        </authorList>
    </citation>
    <scope>NUCLEOTIDE SEQUENCE [LARGE SCALE GENOMIC DNA]</scope>
    <source>
        <strain evidence="2">USDA 3392</strain>
    </source>
</reference>
<evidence type="ECO:0000313" key="2">
    <source>
        <dbReference type="Proteomes" id="UP000216215"/>
    </source>
</evidence>
<dbReference type="EMBL" id="NPKI01000043">
    <property type="protein sequence ID" value="PAP98666.1"/>
    <property type="molecule type" value="Genomic_DNA"/>
</dbReference>
<gene>
    <name evidence="1" type="ORF">CIT25_29720</name>
</gene>
<keyword evidence="2" id="KW-1185">Reference proteome</keyword>
<comment type="caution">
    <text evidence="1">The sequence shown here is derived from an EMBL/GenBank/DDBJ whole genome shotgun (WGS) entry which is preliminary data.</text>
</comment>
<organism evidence="1 2">
    <name type="scientific">Mesorhizobium mediterraneum</name>
    <dbReference type="NCBI Taxonomy" id="43617"/>
    <lineage>
        <taxon>Bacteria</taxon>
        <taxon>Pseudomonadati</taxon>
        <taxon>Pseudomonadota</taxon>
        <taxon>Alphaproteobacteria</taxon>
        <taxon>Hyphomicrobiales</taxon>
        <taxon>Phyllobacteriaceae</taxon>
        <taxon>Mesorhizobium</taxon>
    </lineage>
</organism>
<accession>A0AB36R245</accession>
<name>A0AB36R245_9HYPH</name>
<sequence>MFNAGALIMAAASGTLVGISGTLAFYPAQGQLSAPIASEPALCAKLASAGLEIPSPAEALDAFRRAKNTDQATLRIGECSKNIMGPGMQCAVKYKLRTSWKGEGDGLVAFSRGPDGWQAMQLQ</sequence>
<evidence type="ECO:0000313" key="1">
    <source>
        <dbReference type="EMBL" id="PAP98666.1"/>
    </source>
</evidence>